<feature type="compositionally biased region" description="Low complexity" evidence="1">
    <location>
        <begin position="56"/>
        <end position="65"/>
    </location>
</feature>
<dbReference type="EMBL" id="JACHBS010000001">
    <property type="protein sequence ID" value="MBB5618320.1"/>
    <property type="molecule type" value="Genomic_DNA"/>
</dbReference>
<dbReference type="InterPro" id="IPR050570">
    <property type="entry name" value="Cell_wall_metabolism_enzyme"/>
</dbReference>
<reference evidence="3 4" key="1">
    <citation type="submission" date="2020-08" db="EMBL/GenBank/DDBJ databases">
        <title>Sequencing the genomes of 1000 actinobacteria strains.</title>
        <authorList>
            <person name="Klenk H.-P."/>
        </authorList>
    </citation>
    <scope>NUCLEOTIDE SEQUENCE [LARGE SCALE GENOMIC DNA]</scope>
    <source>
        <strain evidence="3 4">DSM 23889</strain>
    </source>
</reference>
<feature type="region of interest" description="Disordered" evidence="1">
    <location>
        <begin position="56"/>
        <end position="128"/>
    </location>
</feature>
<dbReference type="SUPFAM" id="SSF51261">
    <property type="entry name" value="Duplicated hybrid motif"/>
    <property type="match status" value="1"/>
</dbReference>
<dbReference type="PANTHER" id="PTHR21666">
    <property type="entry name" value="PEPTIDASE-RELATED"/>
    <property type="match status" value="1"/>
</dbReference>
<evidence type="ECO:0000256" key="1">
    <source>
        <dbReference type="SAM" id="MobiDB-lite"/>
    </source>
</evidence>
<dbReference type="Proteomes" id="UP000552883">
    <property type="component" value="Unassembled WGS sequence"/>
</dbReference>
<evidence type="ECO:0000259" key="2">
    <source>
        <dbReference type="Pfam" id="PF01551"/>
    </source>
</evidence>
<dbReference type="CDD" id="cd12797">
    <property type="entry name" value="M23_peptidase"/>
    <property type="match status" value="1"/>
</dbReference>
<keyword evidence="4" id="KW-1185">Reference proteome</keyword>
<evidence type="ECO:0000313" key="4">
    <source>
        <dbReference type="Proteomes" id="UP000552883"/>
    </source>
</evidence>
<dbReference type="Gene3D" id="2.70.70.10">
    <property type="entry name" value="Glucose Permease (Domain IIA)"/>
    <property type="match status" value="1"/>
</dbReference>
<evidence type="ECO:0000313" key="3">
    <source>
        <dbReference type="EMBL" id="MBB5618320.1"/>
    </source>
</evidence>
<proteinExistence type="predicted"/>
<keyword evidence="3" id="KW-0378">Hydrolase</keyword>
<feature type="domain" description="M23ase beta-sheet core" evidence="2">
    <location>
        <begin position="273"/>
        <end position="372"/>
    </location>
</feature>
<dbReference type="GO" id="GO:0004222">
    <property type="term" value="F:metalloendopeptidase activity"/>
    <property type="evidence" value="ECO:0007669"/>
    <property type="project" value="TreeGrafter"/>
</dbReference>
<dbReference type="PANTHER" id="PTHR21666:SF270">
    <property type="entry name" value="MUREIN HYDROLASE ACTIVATOR ENVC"/>
    <property type="match status" value="1"/>
</dbReference>
<dbReference type="InterPro" id="IPR011055">
    <property type="entry name" value="Dup_hybrid_motif"/>
</dbReference>
<accession>A0A840X7F5</accession>
<protein>
    <submittedName>
        <fullName evidence="3">Murein DD-endopeptidase MepM/ murein hydrolase activator NlpD</fullName>
    </submittedName>
</protein>
<dbReference type="RefSeq" id="WP_153982237.1">
    <property type="nucleotide sequence ID" value="NZ_BAAANZ010000002.1"/>
</dbReference>
<organism evidence="3 4">
    <name type="scientific">Microcella frigidaquae</name>
    <dbReference type="NCBI Taxonomy" id="424758"/>
    <lineage>
        <taxon>Bacteria</taxon>
        <taxon>Bacillati</taxon>
        <taxon>Actinomycetota</taxon>
        <taxon>Actinomycetes</taxon>
        <taxon>Micrococcales</taxon>
        <taxon>Microbacteriaceae</taxon>
        <taxon>Microcella</taxon>
    </lineage>
</organism>
<feature type="compositionally biased region" description="Low complexity" evidence="1">
    <location>
        <begin position="108"/>
        <end position="128"/>
    </location>
</feature>
<comment type="caution">
    <text evidence="3">The sequence shown here is derived from an EMBL/GenBank/DDBJ whole genome shotgun (WGS) entry which is preliminary data.</text>
</comment>
<dbReference type="OrthoDB" id="1099523at2"/>
<dbReference type="InterPro" id="IPR016047">
    <property type="entry name" value="M23ase_b-sheet_dom"/>
</dbReference>
<name>A0A840X7F5_9MICO</name>
<feature type="compositionally biased region" description="Low complexity" evidence="1">
    <location>
        <begin position="31"/>
        <end position="40"/>
    </location>
</feature>
<dbReference type="AlphaFoldDB" id="A0A840X7F5"/>
<sequence length="381" mass="38962">MTEQTSWPPAGSEPTATPSAEEWFRDLANRASGAEAEAAPTAGAVVVAQPAGPVLPAAAAAPSGTRRAHREAERADAARSRRAPRLSARPEADARTAPSAAPHGRRQAAGPRSAAPRTSAASAAAAAPRVSGASMGRAIASKGFPALVMASVAMLLVGTTVPANALFDPESTPASLAFSSLPSTEAATTAEQLDVEAQAIEGEMSEDLATAAASRDEWGVTTYAEMLRLRYGSTNYAYTASGSGAIRWPFPFAAPITSAFGERAAPCYGCSTYHRGLDIDAGYGAPVGAIADGIVIAVGRSVGYGYRVEIEHVINGQKVMSRYAHMIDNSSVLAVGDTVVAGEIVGAVGNTGLSTGAHLHLEIHVDDVAIDPFAWLKANAG</sequence>
<dbReference type="Pfam" id="PF01551">
    <property type="entry name" value="Peptidase_M23"/>
    <property type="match status" value="1"/>
</dbReference>
<feature type="compositionally biased region" description="Basic and acidic residues" evidence="1">
    <location>
        <begin position="70"/>
        <end position="79"/>
    </location>
</feature>
<gene>
    <name evidence="3" type="ORF">BJ959_001816</name>
</gene>
<feature type="region of interest" description="Disordered" evidence="1">
    <location>
        <begin position="1"/>
        <end position="40"/>
    </location>
</feature>